<keyword evidence="1" id="KW-0812">Transmembrane</keyword>
<keyword evidence="3" id="KW-1185">Reference proteome</keyword>
<dbReference type="PATRIC" id="fig|1122180.6.peg.1829"/>
<keyword evidence="1" id="KW-1133">Transmembrane helix</keyword>
<gene>
    <name evidence="2" type="ORF">Lokhon_01848</name>
</gene>
<comment type="caution">
    <text evidence="2">The sequence shown here is derived from an EMBL/GenBank/DDBJ whole genome shotgun (WGS) entry which is preliminary data.</text>
</comment>
<feature type="transmembrane region" description="Helical" evidence="1">
    <location>
        <begin position="47"/>
        <end position="72"/>
    </location>
</feature>
<organism evidence="2 3">
    <name type="scientific">Limimaricola hongkongensis DSM 17492</name>
    <dbReference type="NCBI Taxonomy" id="1122180"/>
    <lineage>
        <taxon>Bacteria</taxon>
        <taxon>Pseudomonadati</taxon>
        <taxon>Pseudomonadota</taxon>
        <taxon>Alphaproteobacteria</taxon>
        <taxon>Rhodobacterales</taxon>
        <taxon>Paracoccaceae</taxon>
        <taxon>Limimaricola</taxon>
    </lineage>
</organism>
<dbReference type="EMBL" id="APGJ01000006">
    <property type="protein sequence ID" value="EYD71778.1"/>
    <property type="molecule type" value="Genomic_DNA"/>
</dbReference>
<evidence type="ECO:0000313" key="3">
    <source>
        <dbReference type="Proteomes" id="UP000025047"/>
    </source>
</evidence>
<dbReference type="STRING" id="1122180.Lokhon_01848"/>
<proteinExistence type="predicted"/>
<sequence length="81" mass="9332">MAEIELLEREMDAQRERETLSPWAEKRAAFNDRIEAHETRAERLERVVTTVLALILASAGLLWAVDAIWMAVTADPYLMEF</sequence>
<evidence type="ECO:0000313" key="2">
    <source>
        <dbReference type="EMBL" id="EYD71778.1"/>
    </source>
</evidence>
<dbReference type="AlphaFoldDB" id="A0A017HC95"/>
<protein>
    <submittedName>
        <fullName evidence="2">Uncharacterized protein</fullName>
    </submittedName>
</protein>
<keyword evidence="1" id="KW-0472">Membrane</keyword>
<dbReference type="HOGENOM" id="CLU_2569707_0_0_5"/>
<name>A0A017HC95_9RHOB</name>
<evidence type="ECO:0000256" key="1">
    <source>
        <dbReference type="SAM" id="Phobius"/>
    </source>
</evidence>
<accession>A0A017HC95</accession>
<reference evidence="2 3" key="1">
    <citation type="submission" date="2013-03" db="EMBL/GenBank/DDBJ databases">
        <authorList>
            <person name="Fiebig A."/>
            <person name="Goeker M."/>
            <person name="Klenk H.-P.P."/>
        </authorList>
    </citation>
    <scope>NUCLEOTIDE SEQUENCE [LARGE SCALE GENOMIC DNA]</scope>
    <source>
        <strain evidence="2 3">DSM 17492</strain>
    </source>
</reference>
<dbReference type="Proteomes" id="UP000025047">
    <property type="component" value="Unassembled WGS sequence"/>
</dbReference>